<comment type="caution">
    <text evidence="2">The sequence shown here is derived from an EMBL/GenBank/DDBJ whole genome shotgun (WGS) entry which is preliminary data.</text>
</comment>
<accession>A0A409XGW3</accession>
<proteinExistence type="predicted"/>
<dbReference type="InParanoid" id="A0A409XGW3"/>
<dbReference type="AlphaFoldDB" id="A0A409XGW3"/>
<gene>
    <name evidence="2" type="ORF">CVT25_009632</name>
</gene>
<dbReference type="EMBL" id="NHYD01001756">
    <property type="protein sequence ID" value="PPQ89992.1"/>
    <property type="molecule type" value="Genomic_DNA"/>
</dbReference>
<sequence length="373" mass="40035">MGHRIFNYGENNSGFENVDAILRIGPLTYNAFLFHACSSTNHLVRQVGTPQLASIVPTDVSNVLHLSVSRRETTLGRLFPRSCFDVDGANDDGGYPSTLHSISTSLSQTLRDTPYQSGTDIYNDTIQDFRNVRTNISMITMIIISICGYVGPYAGERARSYADLSNPHTPDFHDDTSSYSSSVPFRPEWGTTDELARLPNERYPSIKLHVCRGLWLLFTGAAAAATFGNGYPPVPPPPASPFAAPALALRPTLPILSTSHPSYKAPEASKASKAASPVPLPSPSVSVSFPLSLPPVPLCPWEDIADVGDVNEEEREAESGGDVDVDVREEMDDISDGGASGECGMPSMEFGSEASVDTSDDVPGSDDLGCECE</sequence>
<feature type="compositionally biased region" description="Acidic residues" evidence="1">
    <location>
        <begin position="358"/>
        <end position="373"/>
    </location>
</feature>
<dbReference type="Proteomes" id="UP000283269">
    <property type="component" value="Unassembled WGS sequence"/>
</dbReference>
<evidence type="ECO:0000256" key="1">
    <source>
        <dbReference type="SAM" id="MobiDB-lite"/>
    </source>
</evidence>
<evidence type="ECO:0000313" key="3">
    <source>
        <dbReference type="Proteomes" id="UP000283269"/>
    </source>
</evidence>
<protein>
    <submittedName>
        <fullName evidence="2">Uncharacterized protein</fullName>
    </submittedName>
</protein>
<feature type="region of interest" description="Disordered" evidence="1">
    <location>
        <begin position="260"/>
        <end position="279"/>
    </location>
</feature>
<organism evidence="2 3">
    <name type="scientific">Psilocybe cyanescens</name>
    <dbReference type="NCBI Taxonomy" id="93625"/>
    <lineage>
        <taxon>Eukaryota</taxon>
        <taxon>Fungi</taxon>
        <taxon>Dikarya</taxon>
        <taxon>Basidiomycota</taxon>
        <taxon>Agaricomycotina</taxon>
        <taxon>Agaricomycetes</taxon>
        <taxon>Agaricomycetidae</taxon>
        <taxon>Agaricales</taxon>
        <taxon>Agaricineae</taxon>
        <taxon>Strophariaceae</taxon>
        <taxon>Psilocybe</taxon>
    </lineage>
</organism>
<evidence type="ECO:0000313" key="2">
    <source>
        <dbReference type="EMBL" id="PPQ89992.1"/>
    </source>
</evidence>
<reference evidence="2 3" key="1">
    <citation type="journal article" date="2018" name="Evol. Lett.">
        <title>Horizontal gene cluster transfer increased hallucinogenic mushroom diversity.</title>
        <authorList>
            <person name="Reynolds H.T."/>
            <person name="Vijayakumar V."/>
            <person name="Gluck-Thaler E."/>
            <person name="Korotkin H.B."/>
            <person name="Matheny P.B."/>
            <person name="Slot J.C."/>
        </authorList>
    </citation>
    <scope>NUCLEOTIDE SEQUENCE [LARGE SCALE GENOMIC DNA]</scope>
    <source>
        <strain evidence="2 3">2631</strain>
    </source>
</reference>
<feature type="compositionally biased region" description="Acidic residues" evidence="1">
    <location>
        <begin position="312"/>
        <end position="335"/>
    </location>
</feature>
<keyword evidence="3" id="KW-1185">Reference proteome</keyword>
<feature type="region of interest" description="Disordered" evidence="1">
    <location>
        <begin position="312"/>
        <end position="373"/>
    </location>
</feature>
<name>A0A409XGW3_PSICY</name>